<evidence type="ECO:0000256" key="1">
    <source>
        <dbReference type="SAM" id="MobiDB-lite"/>
    </source>
</evidence>
<dbReference type="InterPro" id="IPR021857">
    <property type="entry name" value="DUF3467"/>
</dbReference>
<reference evidence="2 3" key="2">
    <citation type="journal article" date="2019" name="Int. J. Syst. Evol. Microbiol.">
        <title>Description and complete genome sequence of Bradyrhizobium amphicarpaeae sp. nov., harbouring photosystem and nitrogen-fixation genes.</title>
        <authorList>
            <person name="Bromfield E.S.P."/>
            <person name="Cloutier S."/>
            <person name="Nguyen H.D.T."/>
        </authorList>
    </citation>
    <scope>NUCLEOTIDE SEQUENCE [LARGE SCALE GENOMIC DNA]</scope>
    <source>
        <strain evidence="2 3">39S1MB</strain>
    </source>
</reference>
<evidence type="ECO:0000313" key="2">
    <source>
        <dbReference type="EMBL" id="AWL99960.1"/>
    </source>
</evidence>
<proteinExistence type="predicted"/>
<feature type="compositionally biased region" description="Low complexity" evidence="1">
    <location>
        <begin position="10"/>
        <end position="26"/>
    </location>
</feature>
<accession>A0A2U8PQP1</accession>
<dbReference type="EMBL" id="CP029426">
    <property type="protein sequence ID" value="AWL99960.1"/>
    <property type="molecule type" value="Genomic_DNA"/>
</dbReference>
<keyword evidence="3" id="KW-1185">Reference proteome</keyword>
<organism evidence="2 3">
    <name type="scientific">Bradyrhizobium amphicarpaeae</name>
    <dbReference type="NCBI Taxonomy" id="1404768"/>
    <lineage>
        <taxon>Bacteria</taxon>
        <taxon>Pseudomonadati</taxon>
        <taxon>Pseudomonadota</taxon>
        <taxon>Alphaproteobacteria</taxon>
        <taxon>Hyphomicrobiales</taxon>
        <taxon>Nitrobacteraceae</taxon>
        <taxon>Bradyrhizobium</taxon>
    </lineage>
</organism>
<dbReference type="OrthoDB" id="9798280at2"/>
<name>A0A2U8PQP1_9BRAD</name>
<dbReference type="AlphaFoldDB" id="A0A2U8PQP1"/>
<dbReference type="Proteomes" id="UP000215884">
    <property type="component" value="Chromosome"/>
</dbReference>
<dbReference type="KEGG" id="brq:CIT40_07875"/>
<evidence type="ECO:0000313" key="3">
    <source>
        <dbReference type="Proteomes" id="UP000215884"/>
    </source>
</evidence>
<dbReference type="Pfam" id="PF11950">
    <property type="entry name" value="DUF3467"/>
    <property type="match status" value="1"/>
</dbReference>
<protein>
    <submittedName>
        <fullName evidence="2">DUF3467 domain-containing protein</fullName>
    </submittedName>
</protein>
<feature type="region of interest" description="Disordered" evidence="1">
    <location>
        <begin position="1"/>
        <end position="26"/>
    </location>
</feature>
<dbReference type="RefSeq" id="WP_094892225.1">
    <property type="nucleotide sequence ID" value="NZ_CP029426.2"/>
</dbReference>
<sequence>MSNEKDTPNSAGQPSSTAAAAPAQPGIKVDTSALKSSYCNVVSGNSTREEVVLSFGVNQDWDMGPQPREIQLHHRIILSPGAAKRLLELMTKLVHDHEARHGEIR</sequence>
<reference evidence="2 3" key="1">
    <citation type="journal article" date="2017" name="Syst. Appl. Microbiol.">
        <title>Soybeans inoculated with root zone soils of Canadian native legumes harbour diverse and novel Bradyrhizobium spp. that possess agricultural potential.</title>
        <authorList>
            <person name="Bromfield E.S.P."/>
            <person name="Cloutier S."/>
            <person name="Tambong J.T."/>
            <person name="Tran Thi T.V."/>
        </authorList>
    </citation>
    <scope>NUCLEOTIDE SEQUENCE [LARGE SCALE GENOMIC DNA]</scope>
    <source>
        <strain evidence="2 3">39S1MB</strain>
    </source>
</reference>
<gene>
    <name evidence="2" type="ORF">CIT40_07875</name>
</gene>